<reference evidence="3" key="1">
    <citation type="journal article" date="2017" name="Genome Biol.">
        <title>Comparative genomics reveals high biological diversity and specific adaptations in the industrially and medically important fungal genus Aspergillus.</title>
        <authorList>
            <person name="de Vries R.P."/>
            <person name="Riley R."/>
            <person name="Wiebenga A."/>
            <person name="Aguilar-Osorio G."/>
            <person name="Amillis S."/>
            <person name="Uchima C.A."/>
            <person name="Anderluh G."/>
            <person name="Asadollahi M."/>
            <person name="Askin M."/>
            <person name="Barry K."/>
            <person name="Battaglia E."/>
            <person name="Bayram O."/>
            <person name="Benocci T."/>
            <person name="Braus-Stromeyer S.A."/>
            <person name="Caldana C."/>
            <person name="Canovas D."/>
            <person name="Cerqueira G.C."/>
            <person name="Chen F."/>
            <person name="Chen W."/>
            <person name="Choi C."/>
            <person name="Clum A."/>
            <person name="Dos Santos R.A."/>
            <person name="Damasio A.R."/>
            <person name="Diallinas G."/>
            <person name="Emri T."/>
            <person name="Fekete E."/>
            <person name="Flipphi M."/>
            <person name="Freyberg S."/>
            <person name="Gallo A."/>
            <person name="Gournas C."/>
            <person name="Habgood R."/>
            <person name="Hainaut M."/>
            <person name="Harispe M.L."/>
            <person name="Henrissat B."/>
            <person name="Hilden K.S."/>
            <person name="Hope R."/>
            <person name="Hossain A."/>
            <person name="Karabika E."/>
            <person name="Karaffa L."/>
            <person name="Karanyi Z."/>
            <person name="Krasevec N."/>
            <person name="Kuo A."/>
            <person name="Kusch H."/>
            <person name="LaButti K."/>
            <person name="Lagendijk E.L."/>
            <person name="Lapidus A."/>
            <person name="Levasseur A."/>
            <person name="Lindquist E."/>
            <person name="Lipzen A."/>
            <person name="Logrieco A.F."/>
            <person name="MacCabe A."/>
            <person name="Maekelae M.R."/>
            <person name="Malavazi I."/>
            <person name="Melin P."/>
            <person name="Meyer V."/>
            <person name="Mielnichuk N."/>
            <person name="Miskei M."/>
            <person name="Molnar A.P."/>
            <person name="Mule G."/>
            <person name="Ngan C.Y."/>
            <person name="Orejas M."/>
            <person name="Orosz E."/>
            <person name="Ouedraogo J.P."/>
            <person name="Overkamp K.M."/>
            <person name="Park H.-S."/>
            <person name="Perrone G."/>
            <person name="Piumi F."/>
            <person name="Punt P.J."/>
            <person name="Ram A.F."/>
            <person name="Ramon A."/>
            <person name="Rauscher S."/>
            <person name="Record E."/>
            <person name="Riano-Pachon D.M."/>
            <person name="Robert V."/>
            <person name="Roehrig J."/>
            <person name="Ruller R."/>
            <person name="Salamov A."/>
            <person name="Salih N.S."/>
            <person name="Samson R.A."/>
            <person name="Sandor E."/>
            <person name="Sanguinetti M."/>
            <person name="Schuetze T."/>
            <person name="Sepcic K."/>
            <person name="Shelest E."/>
            <person name="Sherlock G."/>
            <person name="Sophianopoulou V."/>
            <person name="Squina F.M."/>
            <person name="Sun H."/>
            <person name="Susca A."/>
            <person name="Todd R.B."/>
            <person name="Tsang A."/>
            <person name="Unkles S.E."/>
            <person name="van de Wiele N."/>
            <person name="van Rossen-Uffink D."/>
            <person name="Oliveira J.V."/>
            <person name="Vesth T.C."/>
            <person name="Visser J."/>
            <person name="Yu J.-H."/>
            <person name="Zhou M."/>
            <person name="Andersen M.R."/>
            <person name="Archer D.B."/>
            <person name="Baker S.E."/>
            <person name="Benoit I."/>
            <person name="Brakhage A.A."/>
            <person name="Braus G.H."/>
            <person name="Fischer R."/>
            <person name="Frisvad J.C."/>
            <person name="Goldman G.H."/>
            <person name="Houbraken J."/>
            <person name="Oakley B."/>
            <person name="Pocsi I."/>
            <person name="Scazzocchio C."/>
            <person name="Seiboth B."/>
            <person name="vanKuyk P.A."/>
            <person name="Wortman J."/>
            <person name="Dyer P.S."/>
            <person name="Grigoriev I.V."/>
        </authorList>
    </citation>
    <scope>NUCLEOTIDE SEQUENCE [LARGE SCALE GENOMIC DNA]</scope>
    <source>
        <strain evidence="3">CBS 583.65</strain>
    </source>
</reference>
<dbReference type="STRING" id="1036611.A0A1L9PNI7"/>
<dbReference type="AlphaFoldDB" id="A0A1L9PNI7"/>
<evidence type="ECO:0000313" key="3">
    <source>
        <dbReference type="Proteomes" id="UP000184073"/>
    </source>
</evidence>
<evidence type="ECO:0000256" key="1">
    <source>
        <dbReference type="SAM" id="MobiDB-lite"/>
    </source>
</evidence>
<evidence type="ECO:0000313" key="2">
    <source>
        <dbReference type="EMBL" id="OJJ03081.1"/>
    </source>
</evidence>
<feature type="compositionally biased region" description="Polar residues" evidence="1">
    <location>
        <begin position="10"/>
        <end position="30"/>
    </location>
</feature>
<accession>A0A1L9PNI7</accession>
<feature type="region of interest" description="Disordered" evidence="1">
    <location>
        <begin position="1"/>
        <end position="55"/>
    </location>
</feature>
<gene>
    <name evidence="2" type="ORF">ASPVEDRAFT_84544</name>
</gene>
<feature type="compositionally biased region" description="Polar residues" evidence="1">
    <location>
        <begin position="37"/>
        <end position="50"/>
    </location>
</feature>
<name>A0A1L9PNI7_ASPVE</name>
<dbReference type="EMBL" id="KV878130">
    <property type="protein sequence ID" value="OJJ03081.1"/>
    <property type="molecule type" value="Genomic_DNA"/>
</dbReference>
<keyword evidence="3" id="KW-1185">Reference proteome</keyword>
<dbReference type="VEuPathDB" id="FungiDB:ASPVEDRAFT_84544"/>
<protein>
    <recommendedName>
        <fullName evidence="4">Transcription factor domain-containing protein</fullName>
    </recommendedName>
</protein>
<organism evidence="2 3">
    <name type="scientific">Aspergillus versicolor CBS 583.65</name>
    <dbReference type="NCBI Taxonomy" id="1036611"/>
    <lineage>
        <taxon>Eukaryota</taxon>
        <taxon>Fungi</taxon>
        <taxon>Dikarya</taxon>
        <taxon>Ascomycota</taxon>
        <taxon>Pezizomycotina</taxon>
        <taxon>Eurotiomycetes</taxon>
        <taxon>Eurotiomycetidae</taxon>
        <taxon>Eurotiales</taxon>
        <taxon>Aspergillaceae</taxon>
        <taxon>Aspergillus</taxon>
        <taxon>Aspergillus subgen. Nidulantes</taxon>
    </lineage>
</organism>
<proteinExistence type="predicted"/>
<dbReference type="Proteomes" id="UP000184073">
    <property type="component" value="Unassembled WGS sequence"/>
</dbReference>
<dbReference type="GeneID" id="63733066"/>
<dbReference type="OrthoDB" id="2740448at2759"/>
<evidence type="ECO:0008006" key="4">
    <source>
        <dbReference type="Google" id="ProtNLM"/>
    </source>
</evidence>
<dbReference type="RefSeq" id="XP_040668843.1">
    <property type="nucleotide sequence ID" value="XM_040817555.1"/>
</dbReference>
<sequence>MNRLDALENGSRSTTASRAVSLPSEVSSRSPKGLRAFQSTPGTGRPNTNLDPGEISLKGYRFNSPTEGELEEKLPFGQEIAKSWLQMLYDNQNSLGILLPIAKEFMLTIPSIVDNPYVQIDVRVLILFYGALHQGMLLSPGIDTPKKSEYSTFLYRRALCLMEDWQRQEQINELSLHVAFWMTFETYSQLDFDLSHRLHRCACDIARALGLLDLDGVTSLATRSRPGNMDSVYLEVHRIYFWQILMMYDSLFRHNLYRRGNIEIGTWKVSIPDLSTWRTFSDGDRDTEVYFEVSLRLARISLRYSEMQGNMDLRLGSDGMLDVSGRAEVMDLVLEVDAVLSEWNIEQLLMQASMIHAYLYAKLILDATSMITSFLRIQPQSPTWPPDHGAELELHAARRSITAAQRLFELDPNGPCWHLGYFKSYITPCIGVIFNSILTADAAETITSNITLSLRIDMMLTECEKICKGLSSMKRFVQTLRRFSHIFVQQKFGVTQPDHGQEEPSALSEAMKRGVVEDILDVAWQTSESKSPLPGSPTAEVFGGEELQFLHERGVDLQQLYDNPCQGIMELERSVLTEPDPHCGWWTFDH</sequence>